<dbReference type="CDD" id="cd12954">
    <property type="entry name" value="MMP_TTHA0227_like_1"/>
    <property type="match status" value="1"/>
</dbReference>
<reference evidence="3" key="1">
    <citation type="submission" date="2017-09" db="EMBL/GenBank/DDBJ databases">
        <authorList>
            <person name="Zhang Y."/>
            <person name="Huang X."/>
            <person name="Liu J."/>
            <person name="Lu L."/>
            <person name="Peng K."/>
        </authorList>
    </citation>
    <scope>NUCLEOTIDE SEQUENCE [LARGE SCALE GENOMIC DNA]</scope>
    <source>
        <strain evidence="3">S-XJ-1</strain>
    </source>
</reference>
<dbReference type="SUPFAM" id="SSF55486">
    <property type="entry name" value="Metalloproteases ('zincins'), catalytic domain"/>
    <property type="match status" value="1"/>
</dbReference>
<protein>
    <submittedName>
        <fullName evidence="2">Exonuclease</fullName>
    </submittedName>
</protein>
<keyword evidence="2" id="KW-0269">Exonuclease</keyword>
<name>A0A2A2WR42_9ACTN</name>
<feature type="compositionally biased region" description="Basic residues" evidence="1">
    <location>
        <begin position="1"/>
        <end position="13"/>
    </location>
</feature>
<gene>
    <name evidence="2" type="ORF">CEY15_06885</name>
</gene>
<feature type="region of interest" description="Disordered" evidence="1">
    <location>
        <begin position="1"/>
        <end position="21"/>
    </location>
</feature>
<evidence type="ECO:0000313" key="2">
    <source>
        <dbReference type="EMBL" id="PAY23615.1"/>
    </source>
</evidence>
<dbReference type="Gene3D" id="3.30.2010.20">
    <property type="match status" value="1"/>
</dbReference>
<dbReference type="InterPro" id="IPR038555">
    <property type="entry name" value="Zincin_1_sf"/>
</dbReference>
<comment type="caution">
    <text evidence="2">The sequence shown here is derived from an EMBL/GenBank/DDBJ whole genome shotgun (WGS) entry which is preliminary data.</text>
</comment>
<dbReference type="AlphaFoldDB" id="A0A2A2WR42"/>
<dbReference type="InterPro" id="IPR010428">
    <property type="entry name" value="Zincin_1"/>
</dbReference>
<evidence type="ECO:0000313" key="3">
    <source>
        <dbReference type="Proteomes" id="UP000218810"/>
    </source>
</evidence>
<proteinExistence type="predicted"/>
<keyword evidence="3" id="KW-1185">Reference proteome</keyword>
<sequence length="151" mass="16781">MVTSRRAARRGHGPRGPILPPEVPRWRSRAAEFDAAALEAFAEIDQHWHSRLVHLDLAVDMVPRMRLKPGETWPEEVVADGLVPLARLVPAGVDRAGQPTRARLVLFRRPLTRRAPGGDDLRDLIYSVLVELVSQHLEISPDDVEAGPGED</sequence>
<evidence type="ECO:0000256" key="1">
    <source>
        <dbReference type="SAM" id="MobiDB-lite"/>
    </source>
</evidence>
<keyword evidence="2" id="KW-0378">Hydrolase</keyword>
<dbReference type="Pfam" id="PF06262">
    <property type="entry name" value="Zincin_1"/>
    <property type="match status" value="1"/>
</dbReference>
<dbReference type="Proteomes" id="UP000218810">
    <property type="component" value="Unassembled WGS sequence"/>
</dbReference>
<accession>A0A2A2WR42</accession>
<dbReference type="EMBL" id="NTGA01000013">
    <property type="protein sequence ID" value="PAY23615.1"/>
    <property type="molecule type" value="Genomic_DNA"/>
</dbReference>
<keyword evidence="2" id="KW-0540">Nuclease</keyword>
<organism evidence="2 3">
    <name type="scientific">Dietzia natronolimnaea</name>
    <dbReference type="NCBI Taxonomy" id="161920"/>
    <lineage>
        <taxon>Bacteria</taxon>
        <taxon>Bacillati</taxon>
        <taxon>Actinomycetota</taxon>
        <taxon>Actinomycetes</taxon>
        <taxon>Mycobacteriales</taxon>
        <taxon>Dietziaceae</taxon>
        <taxon>Dietzia</taxon>
    </lineage>
</organism>
<dbReference type="GO" id="GO:0004527">
    <property type="term" value="F:exonuclease activity"/>
    <property type="evidence" value="ECO:0007669"/>
    <property type="project" value="UniProtKB-KW"/>
</dbReference>